<name>A0A2X0ICB7_9ACTN</name>
<evidence type="ECO:0000313" key="6">
    <source>
        <dbReference type="EMBL" id="RAG82604.1"/>
    </source>
</evidence>
<dbReference type="AlphaFoldDB" id="A0A2X0ICB7"/>
<comment type="similarity">
    <text evidence="2">Belongs to the IucA/IucC family.</text>
</comment>
<dbReference type="InterPro" id="IPR022770">
    <property type="entry name" value="IucA/IucC-like_C"/>
</dbReference>
<comment type="caution">
    <text evidence="6">The sequence shown here is derived from an EMBL/GenBank/DDBJ whole genome shotgun (WGS) entry which is preliminary data.</text>
</comment>
<dbReference type="Pfam" id="PF06276">
    <property type="entry name" value="FhuF"/>
    <property type="match status" value="1"/>
</dbReference>
<dbReference type="InterPro" id="IPR007310">
    <property type="entry name" value="Aerobactin_biosyn_IucA/IucC_N"/>
</dbReference>
<evidence type="ECO:0000256" key="1">
    <source>
        <dbReference type="ARBA" id="ARBA00004924"/>
    </source>
</evidence>
<evidence type="ECO:0000256" key="3">
    <source>
        <dbReference type="SAM" id="MobiDB-lite"/>
    </source>
</evidence>
<dbReference type="Pfam" id="PF04183">
    <property type="entry name" value="IucA_IucC"/>
    <property type="match status" value="1"/>
</dbReference>
<sequence>MVPAQQPPVASSLTATDAVAPEAREACAAPAAHAAGAGSAARAASTALEADPLHHPDPVVVADAAATENLLRCWVRETGTEVPSAGECLELPLGDGLLLRALVRYRSAAGWHRFGRAELVSGPGQTSGTGRERAEGEREGRTETQAGESARAADAVTVAALLARSAGVAGAAGVEESPGAVADWGAAASGDDGVSPAHVADLAGRVADSVRRTAHFVADRRAAAEPGPAGTPFLRSEQALLLGHPLHPTPKSREGLGDAEAAACSPELRGALRLHWFAVDRELVAAGEGVLPSWASSGRRAGGDPDGPQADRLGVAGTARIMTALRGEDAPPPPEGTVPVPLHPWQARELSHREDVRTLLDTGGLHDLGQGGGLWSPTSSVRTVCRPGTPWMLKLSLGLRITNSRRENLRKELLRGAEVHRLLEAGLGAEWRGAHPGFDIVRDPAWIGVDLPGGTGGPAAASGFDTVLRQNPFGASDRAHCLAGLVAERPWPGAHASHLAEVVHRLSARTGRPVPTVAAEWFLRYLDAVVLPILWLDGHAGIALEAHQQNSLVLLDEDGWPVGGRYRDNQGYYFRDSAAAALEARLPGIGRASDTFVPDAVADERFAYYLGINHLLGLVGAFGAQGLTDERVLLAGLRRFLAGQGAATGSPLPARLLEAPVLRCKANLLTRLHGLDELVGPVETQSVYVPYPNPLVLAAPASVLTALAGAGA</sequence>
<evidence type="ECO:0000259" key="4">
    <source>
        <dbReference type="Pfam" id="PF04183"/>
    </source>
</evidence>
<evidence type="ECO:0000256" key="2">
    <source>
        <dbReference type="ARBA" id="ARBA00007832"/>
    </source>
</evidence>
<gene>
    <name evidence="6" type="ORF">DN069_26605</name>
</gene>
<dbReference type="PANTHER" id="PTHR34384">
    <property type="entry name" value="L-2,3-DIAMINOPROPANOATE--CITRATE LIGASE"/>
    <property type="match status" value="1"/>
</dbReference>
<evidence type="ECO:0008006" key="8">
    <source>
        <dbReference type="Google" id="ProtNLM"/>
    </source>
</evidence>
<dbReference type="EMBL" id="QKYN01000111">
    <property type="protein sequence ID" value="RAG82604.1"/>
    <property type="molecule type" value="Genomic_DNA"/>
</dbReference>
<feature type="compositionally biased region" description="Basic and acidic residues" evidence="3">
    <location>
        <begin position="130"/>
        <end position="142"/>
    </location>
</feature>
<feature type="domain" description="Aerobactin siderophore biosynthesis IucA/IucC-like C-terminal" evidence="5">
    <location>
        <begin position="520"/>
        <end position="678"/>
    </location>
</feature>
<dbReference type="PANTHER" id="PTHR34384:SF5">
    <property type="entry name" value="L-2,3-DIAMINOPROPANOATE--CITRATE LIGASE"/>
    <property type="match status" value="1"/>
</dbReference>
<dbReference type="InterPro" id="IPR037455">
    <property type="entry name" value="LucA/IucC-like"/>
</dbReference>
<keyword evidence="7" id="KW-1185">Reference proteome</keyword>
<dbReference type="Proteomes" id="UP000248889">
    <property type="component" value="Unassembled WGS sequence"/>
</dbReference>
<reference evidence="6 7" key="1">
    <citation type="submission" date="2018-06" db="EMBL/GenBank/DDBJ databases">
        <title>Streptacidiphilus pinicola sp. nov., isolated from pine grove soil.</title>
        <authorList>
            <person name="Roh S.G."/>
            <person name="Park S."/>
            <person name="Kim M.-K."/>
            <person name="Yun B.-R."/>
            <person name="Park J."/>
            <person name="Kim M.J."/>
            <person name="Kim Y.S."/>
            <person name="Kim S.B."/>
        </authorList>
    </citation>
    <scope>NUCLEOTIDE SEQUENCE [LARGE SCALE GENOMIC DNA]</scope>
    <source>
        <strain evidence="6 7">MMS16-CNU450</strain>
    </source>
</reference>
<dbReference type="OrthoDB" id="495728at2"/>
<feature type="region of interest" description="Disordered" evidence="3">
    <location>
        <begin position="293"/>
        <end position="312"/>
    </location>
</feature>
<feature type="region of interest" description="Disordered" evidence="3">
    <location>
        <begin position="120"/>
        <end position="151"/>
    </location>
</feature>
<dbReference type="GO" id="GO:0019290">
    <property type="term" value="P:siderophore biosynthetic process"/>
    <property type="evidence" value="ECO:0007669"/>
    <property type="project" value="InterPro"/>
</dbReference>
<dbReference type="GO" id="GO:0016881">
    <property type="term" value="F:acid-amino acid ligase activity"/>
    <property type="evidence" value="ECO:0007669"/>
    <property type="project" value="UniProtKB-ARBA"/>
</dbReference>
<accession>A0A2X0ICB7</accession>
<organism evidence="6 7">
    <name type="scientific">Streptacidiphilus pinicola</name>
    <dbReference type="NCBI Taxonomy" id="2219663"/>
    <lineage>
        <taxon>Bacteria</taxon>
        <taxon>Bacillati</taxon>
        <taxon>Actinomycetota</taxon>
        <taxon>Actinomycetes</taxon>
        <taxon>Kitasatosporales</taxon>
        <taxon>Streptomycetaceae</taxon>
        <taxon>Streptacidiphilus</taxon>
    </lineage>
</organism>
<evidence type="ECO:0000259" key="5">
    <source>
        <dbReference type="Pfam" id="PF06276"/>
    </source>
</evidence>
<dbReference type="Gene3D" id="1.10.510.40">
    <property type="match status" value="1"/>
</dbReference>
<protein>
    <recommendedName>
        <fullName evidence="8">Iron transporter</fullName>
    </recommendedName>
</protein>
<evidence type="ECO:0000313" key="7">
    <source>
        <dbReference type="Proteomes" id="UP000248889"/>
    </source>
</evidence>
<feature type="domain" description="Aerobactin siderophore biosynthesis IucA/IucC N-terminal" evidence="4">
    <location>
        <begin position="233"/>
        <end position="487"/>
    </location>
</feature>
<comment type="pathway">
    <text evidence="1">Siderophore biosynthesis.</text>
</comment>
<proteinExistence type="inferred from homology"/>